<evidence type="ECO:0000256" key="1">
    <source>
        <dbReference type="SAM" id="MobiDB-lite"/>
    </source>
</evidence>
<gene>
    <name evidence="2" type="ORF">EV356DRAFT_529912</name>
</gene>
<proteinExistence type="predicted"/>
<feature type="compositionally biased region" description="Polar residues" evidence="1">
    <location>
        <begin position="372"/>
        <end position="396"/>
    </location>
</feature>
<feature type="compositionally biased region" description="Basic and acidic residues" evidence="1">
    <location>
        <begin position="67"/>
        <end position="80"/>
    </location>
</feature>
<feature type="compositionally biased region" description="Basic and acidic residues" evidence="1">
    <location>
        <begin position="1"/>
        <end position="12"/>
    </location>
</feature>
<dbReference type="OrthoDB" id="5327145at2759"/>
<keyword evidence="3" id="KW-1185">Reference proteome</keyword>
<evidence type="ECO:0000313" key="2">
    <source>
        <dbReference type="EMBL" id="KAF2237584.1"/>
    </source>
</evidence>
<reference evidence="2" key="1">
    <citation type="journal article" date="2020" name="Stud. Mycol.">
        <title>101 Dothideomycetes genomes: a test case for predicting lifestyles and emergence of pathogens.</title>
        <authorList>
            <person name="Haridas S."/>
            <person name="Albert R."/>
            <person name="Binder M."/>
            <person name="Bloem J."/>
            <person name="Labutti K."/>
            <person name="Salamov A."/>
            <person name="Andreopoulos B."/>
            <person name="Baker S."/>
            <person name="Barry K."/>
            <person name="Bills G."/>
            <person name="Bluhm B."/>
            <person name="Cannon C."/>
            <person name="Castanera R."/>
            <person name="Culley D."/>
            <person name="Daum C."/>
            <person name="Ezra D."/>
            <person name="Gonzalez J."/>
            <person name="Henrissat B."/>
            <person name="Kuo A."/>
            <person name="Liang C."/>
            <person name="Lipzen A."/>
            <person name="Lutzoni F."/>
            <person name="Magnuson J."/>
            <person name="Mondo S."/>
            <person name="Nolan M."/>
            <person name="Ohm R."/>
            <person name="Pangilinan J."/>
            <person name="Park H.-J."/>
            <person name="Ramirez L."/>
            <person name="Alfaro M."/>
            <person name="Sun H."/>
            <person name="Tritt A."/>
            <person name="Yoshinaga Y."/>
            <person name="Zwiers L.-H."/>
            <person name="Turgeon B."/>
            <person name="Goodwin S."/>
            <person name="Spatafora J."/>
            <person name="Crous P."/>
            <person name="Grigoriev I."/>
        </authorList>
    </citation>
    <scope>NUCLEOTIDE SEQUENCE</scope>
    <source>
        <strain evidence="2">Tuck. ex Michener</strain>
    </source>
</reference>
<dbReference type="Proteomes" id="UP000800092">
    <property type="component" value="Unassembled WGS sequence"/>
</dbReference>
<protein>
    <submittedName>
        <fullName evidence="2">Uncharacterized protein</fullName>
    </submittedName>
</protein>
<feature type="region of interest" description="Disordered" evidence="1">
    <location>
        <begin position="207"/>
        <end position="463"/>
    </location>
</feature>
<feature type="compositionally biased region" description="Polar residues" evidence="1">
    <location>
        <begin position="270"/>
        <end position="285"/>
    </location>
</feature>
<dbReference type="EMBL" id="ML991779">
    <property type="protein sequence ID" value="KAF2237584.1"/>
    <property type="molecule type" value="Genomic_DNA"/>
</dbReference>
<evidence type="ECO:0000313" key="3">
    <source>
        <dbReference type="Proteomes" id="UP000800092"/>
    </source>
</evidence>
<dbReference type="AlphaFoldDB" id="A0A6A6HHG8"/>
<organism evidence="2 3">
    <name type="scientific">Viridothelium virens</name>
    <name type="common">Speckled blister lichen</name>
    <name type="synonym">Trypethelium virens</name>
    <dbReference type="NCBI Taxonomy" id="1048519"/>
    <lineage>
        <taxon>Eukaryota</taxon>
        <taxon>Fungi</taxon>
        <taxon>Dikarya</taxon>
        <taxon>Ascomycota</taxon>
        <taxon>Pezizomycotina</taxon>
        <taxon>Dothideomycetes</taxon>
        <taxon>Dothideomycetes incertae sedis</taxon>
        <taxon>Trypetheliales</taxon>
        <taxon>Trypetheliaceae</taxon>
        <taxon>Viridothelium</taxon>
    </lineage>
</organism>
<accession>A0A6A6HHG8</accession>
<feature type="region of interest" description="Disordered" evidence="1">
    <location>
        <begin position="114"/>
        <end position="190"/>
    </location>
</feature>
<feature type="compositionally biased region" description="Polar residues" evidence="1">
    <location>
        <begin position="319"/>
        <end position="360"/>
    </location>
</feature>
<feature type="region of interest" description="Disordered" evidence="1">
    <location>
        <begin position="1"/>
        <end position="102"/>
    </location>
</feature>
<feature type="compositionally biased region" description="Low complexity" evidence="1">
    <location>
        <begin position="306"/>
        <end position="315"/>
    </location>
</feature>
<name>A0A6A6HHG8_VIRVR</name>
<feature type="compositionally biased region" description="Basic and acidic residues" evidence="1">
    <location>
        <begin position="208"/>
        <end position="228"/>
    </location>
</feature>
<sequence>MLAAAHDQENLAHARQTAAAAKPLNHGTRGAKTPANKGPKTPFRIPLNDENAPLKTGKSVLKANVQHYDDPAKDARDGKSGKGGSSNTLVTPAGPRNRAPLGMKTTNAKAKAFQTPAPLSIDHAKEKSIPKSLSPRMRRAKVKVHHEGPNKVEAGNEEPEIEYMPPQPKPLRDDPDDYPADKQYPMFSPENITRGLYATFSGADDEDFIAKREKEEAEAQAEHEKNMDDLLQSAIDNDPVLNFFDTADTNASTGGKLADKQLEAKKKRSAPTQEPSISVSKSAASALSRPSKPHTSTRPTASSTQKAKTPTPTAPSGRKQLTTATSAAMNPSSLRTTSGNVTASRTTLGYAQGRTASSNLRRPLQDVMRDQTPVSGERGSSTTVKPKKPASSSRPTSAMAPSARRVAIQKENQRPAAATSSAADPEGVEAAAVDAWLREHGDQLGLGGPGREEDGDGSEMRQLPMLDDMLREEALQEWRFDL</sequence>
<feature type="compositionally biased region" description="Polar residues" evidence="1">
    <location>
        <begin position="293"/>
        <end position="305"/>
    </location>
</feature>